<dbReference type="Gene3D" id="3.40.50.1240">
    <property type="entry name" value="Phosphoglycerate mutase-like"/>
    <property type="match status" value="1"/>
</dbReference>
<dbReference type="GO" id="GO:0005737">
    <property type="term" value="C:cytoplasm"/>
    <property type="evidence" value="ECO:0007669"/>
    <property type="project" value="TreeGrafter"/>
</dbReference>
<dbReference type="Proteomes" id="UP001178507">
    <property type="component" value="Unassembled WGS sequence"/>
</dbReference>
<dbReference type="InterPro" id="IPR050275">
    <property type="entry name" value="PGM_Phosphatase"/>
</dbReference>
<protein>
    <submittedName>
        <fullName evidence="4">Uncharacterized protein</fullName>
    </submittedName>
</protein>
<dbReference type="InterPro" id="IPR029033">
    <property type="entry name" value="His_PPase_superfam"/>
</dbReference>
<feature type="compositionally biased region" description="Basic residues" evidence="3">
    <location>
        <begin position="246"/>
        <end position="255"/>
    </location>
</feature>
<accession>A0AA36IJD7</accession>
<dbReference type="AlphaFoldDB" id="A0AA36IJD7"/>
<reference evidence="4" key="1">
    <citation type="submission" date="2023-08" db="EMBL/GenBank/DDBJ databases">
        <authorList>
            <person name="Chen Y."/>
            <person name="Shah S."/>
            <person name="Dougan E. K."/>
            <person name="Thang M."/>
            <person name="Chan C."/>
        </authorList>
    </citation>
    <scope>NUCLEOTIDE SEQUENCE</scope>
</reference>
<proteinExistence type="predicted"/>
<dbReference type="PANTHER" id="PTHR48100">
    <property type="entry name" value="BROAD-SPECIFICITY PHOSPHATASE YOR283W-RELATED"/>
    <property type="match status" value="1"/>
</dbReference>
<evidence type="ECO:0000256" key="3">
    <source>
        <dbReference type="SAM" id="MobiDB-lite"/>
    </source>
</evidence>
<gene>
    <name evidence="4" type="ORF">EVOR1521_LOCUS14644</name>
</gene>
<organism evidence="4 5">
    <name type="scientific">Effrenium voratum</name>
    <dbReference type="NCBI Taxonomy" id="2562239"/>
    <lineage>
        <taxon>Eukaryota</taxon>
        <taxon>Sar</taxon>
        <taxon>Alveolata</taxon>
        <taxon>Dinophyceae</taxon>
        <taxon>Suessiales</taxon>
        <taxon>Symbiodiniaceae</taxon>
        <taxon>Effrenium</taxon>
    </lineage>
</organism>
<dbReference type="InterPro" id="IPR013078">
    <property type="entry name" value="His_Pase_superF_clade-1"/>
</dbReference>
<dbReference type="SMART" id="SM00855">
    <property type="entry name" value="PGAM"/>
    <property type="match status" value="1"/>
</dbReference>
<dbReference type="GO" id="GO:0016791">
    <property type="term" value="F:phosphatase activity"/>
    <property type="evidence" value="ECO:0007669"/>
    <property type="project" value="TreeGrafter"/>
</dbReference>
<keyword evidence="1" id="KW-0324">Glycolysis</keyword>
<evidence type="ECO:0000256" key="2">
    <source>
        <dbReference type="ARBA" id="ARBA00023235"/>
    </source>
</evidence>
<keyword evidence="2" id="KW-0413">Isomerase</keyword>
<feature type="region of interest" description="Disordered" evidence="3">
    <location>
        <begin position="226"/>
        <end position="259"/>
    </location>
</feature>
<evidence type="ECO:0000313" key="4">
    <source>
        <dbReference type="EMBL" id="CAJ1388888.1"/>
    </source>
</evidence>
<evidence type="ECO:0000256" key="1">
    <source>
        <dbReference type="ARBA" id="ARBA00023152"/>
    </source>
</evidence>
<dbReference type="InterPro" id="IPR001345">
    <property type="entry name" value="PG/BPGM_mutase_AS"/>
</dbReference>
<sequence>MSCFDGCLSFLRCRRRLVLVRHGESEYNVHYAKHHSDPGNVWDSPLTALGERQAEELRPRLAQHSVQLAVSSPLTRAIQTCLLALPKSKGRHMVTALASEHMEASCDIGRPASRLRAAFPEVDFGELPEVWWYVPDGHEGITEEESHRLFKEEGRREGRAAFERRVECFARWLEQRPEKVIAIFAHADFFNCFLHKFFGDQAKFQDYWMKNCELLELSFTTLTPKAPPVKAQRPSVSEVHPAHPPHANHHHHQAKPGKAAEALEALRQDLARQKPQLKNSELRALAAKEWKAMSLEARRRLMEVA</sequence>
<dbReference type="PANTHER" id="PTHR48100:SF1">
    <property type="entry name" value="HISTIDINE PHOSPHATASE FAMILY PROTEIN-RELATED"/>
    <property type="match status" value="1"/>
</dbReference>
<dbReference type="Pfam" id="PF00300">
    <property type="entry name" value="His_Phos_1"/>
    <property type="match status" value="1"/>
</dbReference>
<dbReference type="SUPFAM" id="SSF53254">
    <property type="entry name" value="Phosphoglycerate mutase-like"/>
    <property type="match status" value="1"/>
</dbReference>
<dbReference type="EMBL" id="CAUJNA010001779">
    <property type="protein sequence ID" value="CAJ1388888.1"/>
    <property type="molecule type" value="Genomic_DNA"/>
</dbReference>
<comment type="caution">
    <text evidence="4">The sequence shown here is derived from an EMBL/GenBank/DDBJ whole genome shotgun (WGS) entry which is preliminary data.</text>
</comment>
<evidence type="ECO:0000313" key="5">
    <source>
        <dbReference type="Proteomes" id="UP001178507"/>
    </source>
</evidence>
<dbReference type="CDD" id="cd07067">
    <property type="entry name" value="HP_PGM_like"/>
    <property type="match status" value="1"/>
</dbReference>
<keyword evidence="5" id="KW-1185">Reference proteome</keyword>
<dbReference type="PROSITE" id="PS00175">
    <property type="entry name" value="PG_MUTASE"/>
    <property type="match status" value="1"/>
</dbReference>
<name>A0AA36IJD7_9DINO</name>